<feature type="compositionally biased region" description="Basic and acidic residues" evidence="1">
    <location>
        <begin position="16"/>
        <end position="45"/>
    </location>
</feature>
<feature type="compositionally biased region" description="Basic and acidic residues" evidence="1">
    <location>
        <begin position="338"/>
        <end position="349"/>
    </location>
</feature>
<protein>
    <submittedName>
        <fullName evidence="2">Uncharacterized protein</fullName>
    </submittedName>
</protein>
<feature type="compositionally biased region" description="Polar residues" evidence="1">
    <location>
        <begin position="306"/>
        <end position="315"/>
    </location>
</feature>
<evidence type="ECO:0000313" key="3">
    <source>
        <dbReference type="Proteomes" id="UP000178964"/>
    </source>
</evidence>
<organism evidence="2 3">
    <name type="scientific">candidate division WWE3 bacterium RIFCSPLOWO2_01_FULL_42_11</name>
    <dbReference type="NCBI Taxonomy" id="1802627"/>
    <lineage>
        <taxon>Bacteria</taxon>
        <taxon>Katanobacteria</taxon>
    </lineage>
</organism>
<dbReference type="AlphaFoldDB" id="A0A1F4VRM6"/>
<name>A0A1F4VRM6_UNCKA</name>
<feature type="region of interest" description="Disordered" evidence="1">
    <location>
        <begin position="1"/>
        <end position="99"/>
    </location>
</feature>
<dbReference type="STRING" id="1802627.A3A70_03010"/>
<sequence>MAEPGVESPQPRQYRRHESMKEYRRVKANEKQQKLEKSTEREHKRQAALKAISKDKPNVPERIDLENLAGVNNQPESAAPAQSETQLPHSPTSENKTNPERKLLNAEMTGTQAVLLLGGTTPETIDKAKIEAIAKGEPVQTEKINKVSQSERDEYWNGENSPYKDKTRGERHEIWLNGMNSFLGQYRGKSEEQFFTRMGIDLQNPNAAQEIYDVYFVNGKGDVGLFASTIAAKNTAQEINANMKVLQKLGNMYGKNSAKVAEQLVAGIKNAQTDTDLFIQSAQNELQKGTTMAGIDLVNILDRSPAKNQQSQEVNESVMESVVPEISSSPTDEVSDNDAEKNKTSSERTFRERYIAAGSKRHYKKDQWKSDSGEISVNDNHISFVPSGEINRRYEVEEYDQDYDGPVKPLRYYDVFADEAKGPERGIQLTVEVTDETFDPKITEQTGLKRVPTPFMWELLEVDPESLGKRGYTFDTEAYSSDPLKAKKYTRADPSFYGIGGRDSELVGETTLGLSWGKVTVDKGTLVAMQQRAIEYLGQQVQDGQLPQEMLDTAKGILETHKARNTVDEKWQTNRGSGTSAEDPKMHSTFLQLTETWKTTGAVKQEGDLLVYDDEKSRKKDERREVELATVDQESGRKVLTEQSWDILKLVPETAAVGPYQLNVTEATSNAIQDRKGTWKKFIKPFSTDSQTLSQMQQMIRSYAAQQVSLGQMDAATLSTIDGLIKYKHSTLEPIRYDGQGKVTYEMKGKKRPAYVEIKREPTLVEKVAEAANSSESVSNVDVTDSDIRKYLGEKRLPAGAQIKNLAIEFRGNTATMVGIVDVPIPFVGGKINFNLELANNPDGSGLMVTRHHVDTKSGTLRSKLGDLEANLSNINSFISEDINEQLRYRNPSLRVLGLSISPDGKFSARVQNSQQAAA</sequence>
<reference evidence="2 3" key="1">
    <citation type="journal article" date="2016" name="Nat. Commun.">
        <title>Thousands of microbial genomes shed light on interconnected biogeochemical processes in an aquifer system.</title>
        <authorList>
            <person name="Anantharaman K."/>
            <person name="Brown C.T."/>
            <person name="Hug L.A."/>
            <person name="Sharon I."/>
            <person name="Castelle C.J."/>
            <person name="Probst A.J."/>
            <person name="Thomas B.C."/>
            <person name="Singh A."/>
            <person name="Wilkins M.J."/>
            <person name="Karaoz U."/>
            <person name="Brodie E.L."/>
            <person name="Williams K.H."/>
            <person name="Hubbard S.S."/>
            <person name="Banfield J.F."/>
        </authorList>
    </citation>
    <scope>NUCLEOTIDE SEQUENCE [LARGE SCALE GENOMIC DNA]</scope>
</reference>
<dbReference type="EMBL" id="MEVK01000006">
    <property type="protein sequence ID" value="OGC59844.1"/>
    <property type="molecule type" value="Genomic_DNA"/>
</dbReference>
<feature type="region of interest" description="Disordered" evidence="1">
    <location>
        <begin position="306"/>
        <end position="349"/>
    </location>
</feature>
<dbReference type="Proteomes" id="UP000178964">
    <property type="component" value="Unassembled WGS sequence"/>
</dbReference>
<accession>A0A1F4VRM6</accession>
<gene>
    <name evidence="2" type="ORF">A3A70_03010</name>
</gene>
<proteinExistence type="predicted"/>
<feature type="compositionally biased region" description="Basic and acidic residues" evidence="1">
    <location>
        <begin position="52"/>
        <end position="65"/>
    </location>
</feature>
<evidence type="ECO:0000256" key="1">
    <source>
        <dbReference type="SAM" id="MobiDB-lite"/>
    </source>
</evidence>
<feature type="compositionally biased region" description="Polar residues" evidence="1">
    <location>
        <begin position="70"/>
        <end position="96"/>
    </location>
</feature>
<comment type="caution">
    <text evidence="2">The sequence shown here is derived from an EMBL/GenBank/DDBJ whole genome shotgun (WGS) entry which is preliminary data.</text>
</comment>
<evidence type="ECO:0000313" key="2">
    <source>
        <dbReference type="EMBL" id="OGC59844.1"/>
    </source>
</evidence>